<name>A0A4D4M1N0_STRAX</name>
<dbReference type="Proteomes" id="UP000302139">
    <property type="component" value="Unassembled WGS sequence"/>
</dbReference>
<dbReference type="EMBL" id="BJHX01000001">
    <property type="protein sequence ID" value="GDY65643.1"/>
    <property type="molecule type" value="Genomic_DNA"/>
</dbReference>
<feature type="compositionally biased region" description="Polar residues" evidence="1">
    <location>
        <begin position="78"/>
        <end position="90"/>
    </location>
</feature>
<evidence type="ECO:0000256" key="1">
    <source>
        <dbReference type="SAM" id="MobiDB-lite"/>
    </source>
</evidence>
<feature type="compositionally biased region" description="Basic and acidic residues" evidence="1">
    <location>
        <begin position="1"/>
        <end position="38"/>
    </location>
</feature>
<protein>
    <submittedName>
        <fullName evidence="2">Uncharacterized protein</fullName>
    </submittedName>
</protein>
<dbReference type="AlphaFoldDB" id="A0A4D4M1N0"/>
<comment type="caution">
    <text evidence="2">The sequence shown here is derived from an EMBL/GenBank/DDBJ whole genome shotgun (WGS) entry which is preliminary data.</text>
</comment>
<feature type="region of interest" description="Disordered" evidence="1">
    <location>
        <begin position="1"/>
        <end position="92"/>
    </location>
</feature>
<organism evidence="2 3">
    <name type="scientific">Streptomyces avermitilis</name>
    <dbReference type="NCBI Taxonomy" id="33903"/>
    <lineage>
        <taxon>Bacteria</taxon>
        <taxon>Bacillati</taxon>
        <taxon>Actinomycetota</taxon>
        <taxon>Actinomycetes</taxon>
        <taxon>Kitasatosporales</taxon>
        <taxon>Streptomycetaceae</taxon>
        <taxon>Streptomyces</taxon>
    </lineage>
</organism>
<evidence type="ECO:0000313" key="3">
    <source>
        <dbReference type="Proteomes" id="UP000302139"/>
    </source>
</evidence>
<evidence type="ECO:0000313" key="2">
    <source>
        <dbReference type="EMBL" id="GDY65643.1"/>
    </source>
</evidence>
<accession>A0A4D4M1N0</accession>
<reference evidence="2 3" key="1">
    <citation type="submission" date="2019-04" db="EMBL/GenBank/DDBJ databases">
        <title>Draft genome sequences of Streptomyces avermitilis NBRC 14893.</title>
        <authorList>
            <person name="Komaki H."/>
            <person name="Tamura T."/>
            <person name="Hosoyama A."/>
        </authorList>
    </citation>
    <scope>NUCLEOTIDE SEQUENCE [LARGE SCALE GENOMIC DNA]</scope>
    <source>
        <strain evidence="2 3">NBRC 14893</strain>
    </source>
</reference>
<gene>
    <name evidence="2" type="ORF">SAV14893_050360</name>
</gene>
<proteinExistence type="predicted"/>
<sequence length="110" mass="12211">MHGLRDDALARVEEQPVRCDQAPDHGAGEGDQRQHAGAEVEEVPESITSDQHNHGYEQQSGSRRRTVGRSARCGERAVTTTRVHGGNSEQFGKAVPLPHSKWLQTERYEV</sequence>
<feature type="compositionally biased region" description="Polar residues" evidence="1">
    <location>
        <begin position="46"/>
        <end position="61"/>
    </location>
</feature>